<name>A0A0B6XQ81_STAAU</name>
<dbReference type="Proteomes" id="UP000451682">
    <property type="component" value="Unassembled WGS sequence"/>
</dbReference>
<dbReference type="Proteomes" id="UP000507112">
    <property type="component" value="Unassembled WGS sequence"/>
</dbReference>
<sequence>MFNTPKMKLPEKHTEVFKTYKNGTPEEKAEIEGCFIKTVKDEDSEFYSPMLASLNEQQLKSMLRQVLFLIDTGDDNDD</sequence>
<dbReference type="AlphaFoldDB" id="A0A0B6XQ81"/>
<reference evidence="7" key="4">
    <citation type="submission" date="2019-04" db="EMBL/GenBank/DDBJ databases">
        <title>Whole-genome sequencing of local methicillin-resistant S. aureus strain Lr2.</title>
        <authorList>
            <person name="Ullah N."/>
            <person name="Ali A."/>
        </authorList>
    </citation>
    <scope>NUCLEOTIDE SEQUENCE [LARGE SCALE GENOMIC DNA]</scope>
    <source>
        <strain evidence="7">Lr2</strain>
    </source>
</reference>
<evidence type="ECO:0000313" key="3">
    <source>
        <dbReference type="EMBL" id="CAC8222391.1"/>
    </source>
</evidence>
<dbReference type="EMBL" id="QNXF01000003">
    <property type="protein sequence ID" value="TXL40839.1"/>
    <property type="molecule type" value="Genomic_DNA"/>
</dbReference>
<evidence type="ECO:0000313" key="5">
    <source>
        <dbReference type="EMBL" id="MBX8595585.1"/>
    </source>
</evidence>
<evidence type="ECO:0000313" key="12">
    <source>
        <dbReference type="Proteomes" id="UP000507112"/>
    </source>
</evidence>
<dbReference type="PATRIC" id="fig|1280.3351.peg.1468"/>
<dbReference type="Proteomes" id="UP001200271">
    <property type="component" value="Unassembled WGS sequence"/>
</dbReference>
<dbReference type="EMBL" id="CP038850">
    <property type="protein sequence ID" value="QCT57774.1"/>
    <property type="molecule type" value="Genomic_DNA"/>
</dbReference>
<accession>A0A0B6XQ81</accession>
<dbReference type="EMBL" id="AB983235">
    <property type="protein sequence ID" value="BAQ35578.1"/>
    <property type="molecule type" value="Genomic_DNA"/>
</dbReference>
<evidence type="ECO:0000313" key="10">
    <source>
        <dbReference type="Proteomes" id="UP000250286"/>
    </source>
</evidence>
<evidence type="ECO:0000313" key="11">
    <source>
        <dbReference type="Proteomes" id="UP000451682"/>
    </source>
</evidence>
<dbReference type="Proteomes" id="UP000250286">
    <property type="component" value="Unassembled WGS sequence"/>
</dbReference>
<reference evidence="8 10" key="3">
    <citation type="submission" date="2018-06" db="EMBL/GenBank/DDBJ databases">
        <authorList>
            <consortium name="Pathogen Informatics"/>
            <person name="Doyle S."/>
        </authorList>
    </citation>
    <scope>NUCLEOTIDE SEQUENCE [LARGE SCALE GENOMIC DNA]</scope>
    <source>
        <strain evidence="8 10">EOE173</strain>
    </source>
</reference>
<organism evidence="2">
    <name type="scientific">Staphylococcus aureus</name>
    <dbReference type="NCBI Taxonomy" id="1280"/>
    <lineage>
        <taxon>Bacteria</taxon>
        <taxon>Bacillati</taxon>
        <taxon>Bacillota</taxon>
        <taxon>Bacilli</taxon>
        <taxon>Bacillales</taxon>
        <taxon>Staphylococcaceae</taxon>
        <taxon>Staphylococcus</taxon>
    </lineage>
</organism>
<evidence type="ECO:0000313" key="9">
    <source>
        <dbReference type="EMBL" id="TXL40839.1"/>
    </source>
</evidence>
<dbReference type="Proteomes" id="UP000309390">
    <property type="component" value="Unassembled WGS sequence"/>
</dbReference>
<reference evidence="5" key="7">
    <citation type="submission" date="2021-08" db="EMBL/GenBank/DDBJ databases">
        <title>Whole-genome sequencing of local methicillin-resistant S. aureus strain Lr2.</title>
        <authorList>
            <person name="Ali A."/>
            <person name="Ullah N."/>
        </authorList>
    </citation>
    <scope>NUCLEOTIDE SEQUENCE</scope>
    <source>
        <strain evidence="5">Lr2</strain>
    </source>
</reference>
<dbReference type="EMBL" id="JAIGOF010000028">
    <property type="protein sequence ID" value="MBX8595585.1"/>
    <property type="molecule type" value="Genomic_DNA"/>
</dbReference>
<reference evidence="6" key="6">
    <citation type="journal article" date="2021" name="Front Med (Lausanne)">
        <title>The Prevalence and Determinants of Fusidic Acid Resistance Among Methicillin-Resistant Staphylococcus aureus Clinical Isolates in China.</title>
        <authorList>
            <person name="Zhao H."/>
            <person name="Wang X."/>
            <person name="Wang B."/>
            <person name="Xu Y."/>
            <person name="Rao L."/>
            <person name="Wan B."/>
            <person name="Guo Y."/>
            <person name="Wu X."/>
            <person name="Yu J."/>
            <person name="Chen L."/>
            <person name="Li M."/>
            <person name="Yu F."/>
        </authorList>
    </citation>
    <scope>NUCLEOTIDE SEQUENCE</scope>
    <source>
        <strain evidence="6">NC-4</strain>
    </source>
</reference>
<evidence type="ECO:0000313" key="2">
    <source>
        <dbReference type="EMBL" id="BAQ35578.1"/>
    </source>
</evidence>
<proteinExistence type="predicted"/>
<dbReference type="Pfam" id="PF24074">
    <property type="entry name" value="DUF7366"/>
    <property type="match status" value="1"/>
</dbReference>
<evidence type="ECO:0000313" key="4">
    <source>
        <dbReference type="EMBL" id="CAD7353669.1"/>
    </source>
</evidence>
<dbReference type="RefSeq" id="WP_000483477.1">
    <property type="nucleotide sequence ID" value="NZ_AP017320.1"/>
</dbReference>
<dbReference type="Proteomes" id="UP000251686">
    <property type="component" value="Unassembled WGS sequence"/>
</dbReference>
<reference evidence="2" key="1">
    <citation type="submission" date="2014-08" db="EMBL/GenBank/DDBJ databases">
        <title>Comparative genomics of MRSA.</title>
        <authorList>
            <person name="Yamamoto T."/>
        </authorList>
    </citation>
    <scope>NUCLEOTIDE SEQUENCE</scope>
    <source>
        <strain evidence="2">OC3</strain>
    </source>
</reference>
<evidence type="ECO:0000313" key="8">
    <source>
        <dbReference type="EMBL" id="SRZ61893.1"/>
    </source>
</evidence>
<protein>
    <submittedName>
        <fullName evidence="3">Phage protein</fullName>
    </submittedName>
</protein>
<reference evidence="6" key="8">
    <citation type="submission" date="2023-08" db="EMBL/GenBank/DDBJ databases">
        <authorList>
            <person name="Zhao H."/>
            <person name="Wang X."/>
        </authorList>
    </citation>
    <scope>NUCLEOTIDE SEQUENCE</scope>
    <source>
        <strain evidence="6">NC-4</strain>
    </source>
</reference>
<feature type="domain" description="DUF7366" evidence="1">
    <location>
        <begin position="1"/>
        <end position="78"/>
    </location>
</feature>
<dbReference type="EMBL" id="UAUZ02000002">
    <property type="protein sequence ID" value="CAD7353669.1"/>
    <property type="molecule type" value="Genomic_DNA"/>
</dbReference>
<evidence type="ECO:0000313" key="7">
    <source>
        <dbReference type="EMBL" id="QCT57774.1"/>
    </source>
</evidence>
<dbReference type="InterPro" id="IPR055790">
    <property type="entry name" value="DUF7366"/>
</dbReference>
<reference evidence="9 11" key="2">
    <citation type="submission" date="2018-06" db="EMBL/GenBank/DDBJ databases">
        <title>Whole genome sequencing to identify and define MRSA outbreaks.</title>
        <authorList>
            <person name="Sullivan M.J."/>
            <person name="Altman D.R."/>
            <person name="Chacko K."/>
            <person name="Ciferri B."/>
            <person name="Webster E."/>
            <person name="Deikus G."/>
            <person name="Lewis M."/>
            <person name="Khan Z."/>
            <person name="Beckford C."/>
            <person name="Rendo A."/>
            <person name="Samaroo F."/>
            <person name="Sebra R."/>
            <person name="Karam-Howlin R."/>
            <person name="Southwick K."/>
            <person name="Adams E."/>
            <person name="Ying L."/>
            <person name="Kornblum J."/>
            <person name="Factor S."/>
            <person name="Danesh Yazdi M."/>
            <person name="Dingle T."/>
            <person name="Hamula C."/>
            <person name="Bashir A."/>
            <person name="Schadt E."/>
            <person name="Kasarskis A."/>
            <person name="Patel G."/>
            <person name="Wallach F."/>
            <person name="Gibbs K."/>
            <person name="Van Bakel H."/>
        </authorList>
    </citation>
    <scope>NUCLEOTIDE SEQUENCE [LARGE SCALE GENOMIC DNA]</scope>
    <source>
        <strain evidence="11">pt013</strain>
        <strain evidence="9">Pt013</strain>
    </source>
</reference>
<dbReference type="EMBL" id="UELG01000001">
    <property type="protein sequence ID" value="SRZ61893.1"/>
    <property type="molecule type" value="Genomic_DNA"/>
</dbReference>
<gene>
    <name evidence="9" type="ORF">DQU50_15525</name>
    <name evidence="7" type="ORF">E1948_10470</name>
    <name evidence="5" type="ORF">E1948_13540</name>
    <name evidence="6" type="ORF">LB359_11160</name>
    <name evidence="4" type="ORF">NCTC13131_01178</name>
    <name evidence="8" type="ORF">SAMEA1531725_00097</name>
    <name evidence="3" type="ORF">SAMEA70146418_01912</name>
</gene>
<dbReference type="EMBL" id="JAIUEN010000089">
    <property type="protein sequence ID" value="MCE3362885.1"/>
    <property type="molecule type" value="Genomic_DNA"/>
</dbReference>
<dbReference type="EMBL" id="CAIIGD010000006">
    <property type="protein sequence ID" value="CAC8222391.1"/>
    <property type="molecule type" value="Genomic_DNA"/>
</dbReference>
<evidence type="ECO:0000313" key="6">
    <source>
        <dbReference type="EMBL" id="MCE3362885.1"/>
    </source>
</evidence>
<reference evidence="4" key="5">
    <citation type="submission" date="2020-11" db="EMBL/GenBank/DDBJ databases">
        <authorList>
            <consortium name="Pathogen Informatics"/>
        </authorList>
    </citation>
    <scope>NUCLEOTIDE SEQUENCE</scope>
    <source>
        <strain evidence="3 12">MOS105</strain>
        <strain evidence="4">NCTC13131</strain>
    </source>
</reference>
<evidence type="ECO:0000259" key="1">
    <source>
        <dbReference type="Pfam" id="PF24074"/>
    </source>
</evidence>